<comment type="similarity">
    <text evidence="2">Belongs to the peptidase C19 family.</text>
</comment>
<dbReference type="InterPro" id="IPR018200">
    <property type="entry name" value="USP_CS"/>
</dbReference>
<dbReference type="SUPFAM" id="SSF54001">
    <property type="entry name" value="Cysteine proteinases"/>
    <property type="match status" value="1"/>
</dbReference>
<evidence type="ECO:0000256" key="1">
    <source>
        <dbReference type="ARBA" id="ARBA00000707"/>
    </source>
</evidence>
<keyword evidence="6" id="KW-1185">Reference proteome</keyword>
<dbReference type="PANTHER" id="PTHR21646:SF46">
    <property type="entry name" value="UBIQUITIN CARBOXYL-TERMINAL HYDROLASE"/>
    <property type="match status" value="1"/>
</dbReference>
<evidence type="ECO:0000313" key="6">
    <source>
        <dbReference type="Proteomes" id="UP000440578"/>
    </source>
</evidence>
<feature type="region of interest" description="Disordered" evidence="3">
    <location>
        <begin position="1"/>
        <end position="103"/>
    </location>
</feature>
<feature type="compositionally biased region" description="Basic and acidic residues" evidence="3">
    <location>
        <begin position="1"/>
        <end position="27"/>
    </location>
</feature>
<dbReference type="PANTHER" id="PTHR21646">
    <property type="entry name" value="UBIQUITIN CARBOXYL-TERMINAL HYDROLASE"/>
    <property type="match status" value="1"/>
</dbReference>
<keyword evidence="2 5" id="KW-0378">Hydrolase</keyword>
<keyword evidence="2" id="KW-0833">Ubl conjugation pathway</keyword>
<dbReference type="PROSITE" id="PS00973">
    <property type="entry name" value="USP_2"/>
    <property type="match status" value="1"/>
</dbReference>
<evidence type="ECO:0000256" key="2">
    <source>
        <dbReference type="RuleBase" id="RU366025"/>
    </source>
</evidence>
<dbReference type="CDD" id="cd02674">
    <property type="entry name" value="Peptidase_C19R"/>
    <property type="match status" value="1"/>
</dbReference>
<evidence type="ECO:0000313" key="5">
    <source>
        <dbReference type="EMBL" id="KAF0296460.1"/>
    </source>
</evidence>
<dbReference type="OrthoDB" id="292964at2759"/>
<gene>
    <name evidence="5" type="primary">USP8_0</name>
    <name evidence="5" type="ORF">FJT64_006105</name>
</gene>
<evidence type="ECO:0000259" key="4">
    <source>
        <dbReference type="PROSITE" id="PS50235"/>
    </source>
</evidence>
<dbReference type="PROSITE" id="PS00972">
    <property type="entry name" value="USP_1"/>
    <property type="match status" value="1"/>
</dbReference>
<accession>A0A6A4VYL3</accession>
<reference evidence="5 6" key="1">
    <citation type="submission" date="2019-07" db="EMBL/GenBank/DDBJ databases">
        <title>Draft genome assembly of a fouling barnacle, Amphibalanus amphitrite (Darwin, 1854): The first reference genome for Thecostraca.</title>
        <authorList>
            <person name="Kim W."/>
        </authorList>
    </citation>
    <scope>NUCLEOTIDE SEQUENCE [LARGE SCALE GENOMIC DNA]</scope>
    <source>
        <strain evidence="5">SNU_AA5</strain>
        <tissue evidence="5">Soma without cirri and trophi</tissue>
    </source>
</reference>
<dbReference type="GO" id="GO:0004843">
    <property type="term" value="F:cysteine-type deubiquitinase activity"/>
    <property type="evidence" value="ECO:0007669"/>
    <property type="project" value="UniProtKB-UniRule"/>
</dbReference>
<dbReference type="GO" id="GO:0006508">
    <property type="term" value="P:proteolysis"/>
    <property type="evidence" value="ECO:0007669"/>
    <property type="project" value="UniProtKB-KW"/>
</dbReference>
<dbReference type="PROSITE" id="PS50235">
    <property type="entry name" value="USP_3"/>
    <property type="match status" value="1"/>
</dbReference>
<sequence length="398" mass="44167">MAPEEELARWKRTAEPESHERKRRSEQGHGVSHHGPPLDDGAGIGRRPERSHSPPLIVEPGNEQVGAPTPELAPPVFSRETQPRAGNQSAEVQNSGRSAPSIGPTTPALTGLNNFGNICYMNAVVQCVNSTPGLSEFLVHLDCTSYSGKPTHGETVQELAAIVKALWSGRHKSESLHDLKNAMGRRHACFRDSAQQDAHEFLICLLNSLHEELTDTSRKQMLREQGNDGVPDSRSIKLLQDDSQSSNQSPISNLFGGQYKSTLRCVSCGNQSAKFEAFSHLSVPMPARAILIIHIQRFYNDGAWKKNQSSVLFPLKNLDMSTHLATKDAHQQHHRYHLYGVVNHYGSMDSGHYTAFCRAPNTDRWHKYDDHQVHELSGGSVRSSAGYLLFYSAIDQRL</sequence>
<protein>
    <recommendedName>
        <fullName evidence="2">Ubiquitin carboxyl-terminal hydrolase</fullName>
        <ecNumber evidence="2">3.4.19.12</ecNumber>
    </recommendedName>
</protein>
<feature type="compositionally biased region" description="Polar residues" evidence="3">
    <location>
        <begin position="84"/>
        <end position="103"/>
    </location>
</feature>
<organism evidence="5 6">
    <name type="scientific">Amphibalanus amphitrite</name>
    <name type="common">Striped barnacle</name>
    <name type="synonym">Balanus amphitrite</name>
    <dbReference type="NCBI Taxonomy" id="1232801"/>
    <lineage>
        <taxon>Eukaryota</taxon>
        <taxon>Metazoa</taxon>
        <taxon>Ecdysozoa</taxon>
        <taxon>Arthropoda</taxon>
        <taxon>Crustacea</taxon>
        <taxon>Multicrustacea</taxon>
        <taxon>Cirripedia</taxon>
        <taxon>Thoracica</taxon>
        <taxon>Thoracicalcarea</taxon>
        <taxon>Balanomorpha</taxon>
        <taxon>Balanoidea</taxon>
        <taxon>Balanidae</taxon>
        <taxon>Amphibalaninae</taxon>
        <taxon>Amphibalanus</taxon>
    </lineage>
</organism>
<dbReference type="EC" id="3.4.19.12" evidence="2"/>
<keyword evidence="2" id="KW-0788">Thiol protease</keyword>
<dbReference type="InterPro" id="IPR001394">
    <property type="entry name" value="Peptidase_C19_UCH"/>
</dbReference>
<dbReference type="Pfam" id="PF00443">
    <property type="entry name" value="UCH"/>
    <property type="match status" value="1"/>
</dbReference>
<dbReference type="InterPro" id="IPR028889">
    <property type="entry name" value="USP"/>
</dbReference>
<dbReference type="AlphaFoldDB" id="A0A6A4VYL3"/>
<dbReference type="Proteomes" id="UP000440578">
    <property type="component" value="Unassembled WGS sequence"/>
</dbReference>
<keyword evidence="2" id="KW-0645">Protease</keyword>
<dbReference type="EMBL" id="VIIS01001558">
    <property type="protein sequence ID" value="KAF0296460.1"/>
    <property type="molecule type" value="Genomic_DNA"/>
</dbReference>
<feature type="domain" description="USP" evidence="4">
    <location>
        <begin position="110"/>
        <end position="394"/>
    </location>
</feature>
<evidence type="ECO:0000256" key="3">
    <source>
        <dbReference type="SAM" id="MobiDB-lite"/>
    </source>
</evidence>
<dbReference type="GO" id="GO:0016579">
    <property type="term" value="P:protein deubiquitination"/>
    <property type="evidence" value="ECO:0007669"/>
    <property type="project" value="InterPro"/>
</dbReference>
<comment type="catalytic activity">
    <reaction evidence="1 2">
        <text>Thiol-dependent hydrolysis of ester, thioester, amide, peptide and isopeptide bonds formed by the C-terminal Gly of ubiquitin (a 76-residue protein attached to proteins as an intracellular targeting signal).</text>
        <dbReference type="EC" id="3.4.19.12"/>
    </reaction>
</comment>
<dbReference type="InterPro" id="IPR038765">
    <property type="entry name" value="Papain-like_cys_pep_sf"/>
</dbReference>
<name>A0A6A4VYL3_AMPAM</name>
<dbReference type="Gene3D" id="3.90.70.10">
    <property type="entry name" value="Cysteine proteinases"/>
    <property type="match status" value="2"/>
</dbReference>
<dbReference type="InterPro" id="IPR050185">
    <property type="entry name" value="Ub_carboxyl-term_hydrolase"/>
</dbReference>
<comment type="caution">
    <text evidence="5">The sequence shown here is derived from an EMBL/GenBank/DDBJ whole genome shotgun (WGS) entry which is preliminary data.</text>
</comment>
<proteinExistence type="inferred from homology"/>